<name>A0A9W8NBP3_9PEZI</name>
<proteinExistence type="predicted"/>
<feature type="compositionally biased region" description="Polar residues" evidence="1">
    <location>
        <begin position="1"/>
        <end position="10"/>
    </location>
</feature>
<reference evidence="2" key="1">
    <citation type="submission" date="2022-07" db="EMBL/GenBank/DDBJ databases">
        <title>Genome Sequence of Xylaria arbuscula.</title>
        <authorList>
            <person name="Buettner E."/>
        </authorList>
    </citation>
    <scope>NUCLEOTIDE SEQUENCE</scope>
    <source>
        <strain evidence="2">VT107</strain>
    </source>
</reference>
<feature type="region of interest" description="Disordered" evidence="1">
    <location>
        <begin position="1"/>
        <end position="112"/>
    </location>
</feature>
<dbReference type="AlphaFoldDB" id="A0A9W8NBP3"/>
<protein>
    <submittedName>
        <fullName evidence="2">Uncharacterized protein</fullName>
    </submittedName>
</protein>
<evidence type="ECO:0000256" key="1">
    <source>
        <dbReference type="SAM" id="MobiDB-lite"/>
    </source>
</evidence>
<comment type="caution">
    <text evidence="2">The sequence shown here is derived from an EMBL/GenBank/DDBJ whole genome shotgun (WGS) entry which is preliminary data.</text>
</comment>
<evidence type="ECO:0000313" key="2">
    <source>
        <dbReference type="EMBL" id="KAJ3567101.1"/>
    </source>
</evidence>
<organism evidence="2 3">
    <name type="scientific">Xylaria arbuscula</name>
    <dbReference type="NCBI Taxonomy" id="114810"/>
    <lineage>
        <taxon>Eukaryota</taxon>
        <taxon>Fungi</taxon>
        <taxon>Dikarya</taxon>
        <taxon>Ascomycota</taxon>
        <taxon>Pezizomycotina</taxon>
        <taxon>Sordariomycetes</taxon>
        <taxon>Xylariomycetidae</taxon>
        <taxon>Xylariales</taxon>
        <taxon>Xylariaceae</taxon>
        <taxon>Xylaria</taxon>
    </lineage>
</organism>
<keyword evidence="3" id="KW-1185">Reference proteome</keyword>
<feature type="compositionally biased region" description="Polar residues" evidence="1">
    <location>
        <begin position="91"/>
        <end position="110"/>
    </location>
</feature>
<gene>
    <name evidence="2" type="ORF">NPX13_g6888</name>
</gene>
<dbReference type="Proteomes" id="UP001148614">
    <property type="component" value="Unassembled WGS sequence"/>
</dbReference>
<evidence type="ECO:0000313" key="3">
    <source>
        <dbReference type="Proteomes" id="UP001148614"/>
    </source>
</evidence>
<sequence length="147" mass="15451">MTGLTTTTLAPSPHSPSHRSDSPSPLAHHLQDAQDSSRQAPLAQKNEPGLLAPTSAPAPDRQHVAHAPQEPILTFSDLSTDHLQLNPPGSLRQNGPSAINGTESTESNGYATPPAVKSIALQRRKPSPGLAARLKLLGFARVCRPTA</sequence>
<accession>A0A9W8NBP3</accession>
<dbReference type="EMBL" id="JANPWZ010001278">
    <property type="protein sequence ID" value="KAJ3567101.1"/>
    <property type="molecule type" value="Genomic_DNA"/>
</dbReference>